<evidence type="ECO:0000313" key="2">
    <source>
        <dbReference type="Proteomes" id="UP000839052"/>
    </source>
</evidence>
<sequence>MKYFFKSCFYLRSRERRDKLLYVLIGQERQRKVDFKFRDIRAKTVPTEQLLGHKTRVVIKDYTRNRIGEKSRTSKIITGFAWFCF</sequence>
<gene>
    <name evidence="1" type="ORF">NTG6680_2849</name>
</gene>
<name>A0ABM8Z2G2_9PROT</name>
<dbReference type="EMBL" id="OU912926">
    <property type="protein sequence ID" value="CAG9934098.1"/>
    <property type="molecule type" value="Genomic_DNA"/>
</dbReference>
<organism evidence="1 2">
    <name type="scientific">Candidatus Nitrotoga arctica</name>
    <dbReference type="NCBI Taxonomy" id="453162"/>
    <lineage>
        <taxon>Bacteria</taxon>
        <taxon>Pseudomonadati</taxon>
        <taxon>Pseudomonadota</taxon>
        <taxon>Betaproteobacteria</taxon>
        <taxon>Nitrosomonadales</taxon>
        <taxon>Gallionellaceae</taxon>
        <taxon>Candidatus Nitrotoga</taxon>
    </lineage>
</organism>
<dbReference type="Proteomes" id="UP000839052">
    <property type="component" value="Chromosome"/>
</dbReference>
<keyword evidence="2" id="KW-1185">Reference proteome</keyword>
<evidence type="ECO:0000313" key="1">
    <source>
        <dbReference type="EMBL" id="CAG9934098.1"/>
    </source>
</evidence>
<proteinExistence type="predicted"/>
<protein>
    <submittedName>
        <fullName evidence="1">Uncharacterized protein</fullName>
    </submittedName>
</protein>
<reference evidence="1 2" key="1">
    <citation type="submission" date="2021-10" db="EMBL/GenBank/DDBJ databases">
        <authorList>
            <person name="Koch H."/>
        </authorList>
    </citation>
    <scope>NUCLEOTIDE SEQUENCE [LARGE SCALE GENOMIC DNA]</scope>
    <source>
        <strain evidence="1">6680</strain>
    </source>
</reference>
<accession>A0ABM8Z2G2</accession>